<feature type="transmembrane region" description="Helical" evidence="7">
    <location>
        <begin position="84"/>
        <end position="109"/>
    </location>
</feature>
<keyword evidence="10" id="KW-1185">Reference proteome</keyword>
<feature type="transmembrane region" description="Helical" evidence="7">
    <location>
        <begin position="358"/>
        <end position="378"/>
    </location>
</feature>
<feature type="transmembrane region" description="Helical" evidence="7">
    <location>
        <begin position="326"/>
        <end position="346"/>
    </location>
</feature>
<dbReference type="InterPro" id="IPR036259">
    <property type="entry name" value="MFS_trans_sf"/>
</dbReference>
<feature type="transmembrane region" description="Helical" evidence="7">
    <location>
        <begin position="430"/>
        <end position="452"/>
    </location>
</feature>
<dbReference type="KEGG" id="tfa:BW733_04675"/>
<evidence type="ECO:0000259" key="8">
    <source>
        <dbReference type="PROSITE" id="PS50850"/>
    </source>
</evidence>
<dbReference type="GO" id="GO:0022857">
    <property type="term" value="F:transmembrane transporter activity"/>
    <property type="evidence" value="ECO:0007669"/>
    <property type="project" value="InterPro"/>
</dbReference>
<feature type="transmembrane region" description="Helical" evidence="7">
    <location>
        <begin position="55"/>
        <end position="72"/>
    </location>
</feature>
<evidence type="ECO:0000256" key="7">
    <source>
        <dbReference type="SAM" id="Phobius"/>
    </source>
</evidence>
<keyword evidence="3 7" id="KW-0812">Transmembrane</keyword>
<dbReference type="CDD" id="cd17321">
    <property type="entry name" value="MFS_MMR_MDR_like"/>
    <property type="match status" value="1"/>
</dbReference>
<keyword evidence="4 7" id="KW-1133">Transmembrane helix</keyword>
<feature type="transmembrane region" description="Helical" evidence="7">
    <location>
        <begin position="203"/>
        <end position="222"/>
    </location>
</feature>
<evidence type="ECO:0000313" key="10">
    <source>
        <dbReference type="Proteomes" id="UP000188235"/>
    </source>
</evidence>
<evidence type="ECO:0000256" key="1">
    <source>
        <dbReference type="ARBA" id="ARBA00004651"/>
    </source>
</evidence>
<dbReference type="InterPro" id="IPR011701">
    <property type="entry name" value="MFS"/>
</dbReference>
<feature type="region of interest" description="Disordered" evidence="6">
    <location>
        <begin position="491"/>
        <end position="513"/>
    </location>
</feature>
<feature type="transmembrane region" description="Helical" evidence="7">
    <location>
        <begin position="140"/>
        <end position="163"/>
    </location>
</feature>
<organism evidence="9 10">
    <name type="scientific">Tessaracoccus flavescens</name>
    <dbReference type="NCBI Taxonomy" id="399497"/>
    <lineage>
        <taxon>Bacteria</taxon>
        <taxon>Bacillati</taxon>
        <taxon>Actinomycetota</taxon>
        <taxon>Actinomycetes</taxon>
        <taxon>Propionibacteriales</taxon>
        <taxon>Propionibacteriaceae</taxon>
        <taxon>Tessaracoccus</taxon>
    </lineage>
</organism>
<dbReference type="Pfam" id="PF07690">
    <property type="entry name" value="MFS_1"/>
    <property type="match status" value="1"/>
</dbReference>
<reference evidence="9 10" key="1">
    <citation type="journal article" date="2008" name="Int. J. Syst. Evol. Microbiol.">
        <title>Tessaracoccus flavescens sp. nov., isolated from marine sediment.</title>
        <authorList>
            <person name="Lee D.W."/>
            <person name="Lee S.D."/>
        </authorList>
    </citation>
    <scope>NUCLEOTIDE SEQUENCE [LARGE SCALE GENOMIC DNA]</scope>
    <source>
        <strain evidence="9 10">SST-39T</strain>
    </source>
</reference>
<feature type="transmembrane region" description="Helical" evidence="7">
    <location>
        <begin position="169"/>
        <end position="191"/>
    </location>
</feature>
<dbReference type="Proteomes" id="UP000188235">
    <property type="component" value="Chromosome"/>
</dbReference>
<sequence length="513" mass="52050">MPEEVQEPDKGRRRWAGLAVLAISLGLVVLDGTIVGVSLPVIIQDLGLSLTDAEWVNSLYSVVFAALLLTAGRLGDRFGRRNTLLIGILLFGGGSVLAALSGGAASLIAARAVQGVGGALILPSTLSTVNATFRGKDRAVAFGVWGAVMSGAAALGPLLGGLLTKYASWHWIFLVNVPIGLVLIAATLLLVDDTRGDADPGRDLLGPVLAAVGFGALVFGLIEGSNLGWWSPESELRLGSFTWGLDVPVSAAPVALLVGAVFIAVFVAYERRRGARGKVRILDTSLFAIPSFAWGNLTAGLVAVGEFALVFVLPLYLTTTLGLDTLGAGLVLVTMALGAFFAGASARHVAAALGAARVVILGLALEVVGAAATGLLVLLELGSWWVAATMLVYGVGVGLASAQVTSLVLGDVPVEESGSGSAVQSTVRQIGSALGAALGGTVLTSALGTHVLQQATPDDFARASSWAVWAAAAALAIGLFSSLRLKASVGSRRNGSPADQPDPDGAGVGTLRG</sequence>
<dbReference type="PANTHER" id="PTHR42718:SF9">
    <property type="entry name" value="MAJOR FACILITATOR SUPERFAMILY MULTIDRUG TRANSPORTER MFSC"/>
    <property type="match status" value="1"/>
</dbReference>
<dbReference type="PROSITE" id="PS50850">
    <property type="entry name" value="MFS"/>
    <property type="match status" value="1"/>
</dbReference>
<keyword evidence="5 7" id="KW-0472">Membrane</keyword>
<dbReference type="OrthoDB" id="4668943at2"/>
<dbReference type="AlphaFoldDB" id="A0A1Q2CVV9"/>
<evidence type="ECO:0000313" key="9">
    <source>
        <dbReference type="EMBL" id="AQP50230.1"/>
    </source>
</evidence>
<dbReference type="RefSeq" id="WP_077348321.1">
    <property type="nucleotide sequence ID" value="NZ_CP019607.1"/>
</dbReference>
<comment type="subcellular location">
    <subcellularLocation>
        <location evidence="1">Cell membrane</location>
        <topology evidence="1">Multi-pass membrane protein</topology>
    </subcellularLocation>
</comment>
<dbReference type="EMBL" id="CP019607">
    <property type="protein sequence ID" value="AQP50230.1"/>
    <property type="molecule type" value="Genomic_DNA"/>
</dbReference>
<dbReference type="SUPFAM" id="SSF103473">
    <property type="entry name" value="MFS general substrate transporter"/>
    <property type="match status" value="1"/>
</dbReference>
<gene>
    <name evidence="9" type="ORF">BW733_04675</name>
</gene>
<evidence type="ECO:0000256" key="5">
    <source>
        <dbReference type="ARBA" id="ARBA00023136"/>
    </source>
</evidence>
<evidence type="ECO:0000256" key="4">
    <source>
        <dbReference type="ARBA" id="ARBA00022989"/>
    </source>
</evidence>
<keyword evidence="2" id="KW-0813">Transport</keyword>
<dbReference type="GO" id="GO:0005886">
    <property type="term" value="C:plasma membrane"/>
    <property type="evidence" value="ECO:0007669"/>
    <property type="project" value="UniProtKB-SubCell"/>
</dbReference>
<accession>A0A1Q2CVV9</accession>
<feature type="transmembrane region" description="Helical" evidence="7">
    <location>
        <begin position="281"/>
        <end position="314"/>
    </location>
</feature>
<dbReference type="InterPro" id="IPR020846">
    <property type="entry name" value="MFS_dom"/>
</dbReference>
<feature type="transmembrane region" description="Helical" evidence="7">
    <location>
        <begin position="247"/>
        <end position="269"/>
    </location>
</feature>
<evidence type="ECO:0000256" key="3">
    <source>
        <dbReference type="ARBA" id="ARBA00022692"/>
    </source>
</evidence>
<name>A0A1Q2CVV9_9ACTN</name>
<dbReference type="STRING" id="399497.BW733_04675"/>
<feature type="domain" description="Major facilitator superfamily (MFS) profile" evidence="8">
    <location>
        <begin position="17"/>
        <end position="490"/>
    </location>
</feature>
<evidence type="ECO:0000256" key="6">
    <source>
        <dbReference type="SAM" id="MobiDB-lite"/>
    </source>
</evidence>
<evidence type="ECO:0000256" key="2">
    <source>
        <dbReference type="ARBA" id="ARBA00022448"/>
    </source>
</evidence>
<proteinExistence type="predicted"/>
<dbReference type="PANTHER" id="PTHR42718">
    <property type="entry name" value="MAJOR FACILITATOR SUPERFAMILY MULTIDRUG TRANSPORTER MFSC"/>
    <property type="match status" value="1"/>
</dbReference>
<feature type="transmembrane region" description="Helical" evidence="7">
    <location>
        <begin position="384"/>
        <end position="409"/>
    </location>
</feature>
<dbReference type="Gene3D" id="1.20.1720.10">
    <property type="entry name" value="Multidrug resistance protein D"/>
    <property type="match status" value="1"/>
</dbReference>
<feature type="transmembrane region" description="Helical" evidence="7">
    <location>
        <begin position="115"/>
        <end position="133"/>
    </location>
</feature>
<dbReference type="PRINTS" id="PR01036">
    <property type="entry name" value="TCRTETB"/>
</dbReference>
<protein>
    <submittedName>
        <fullName evidence="9">MFS transporter</fullName>
    </submittedName>
</protein>
<feature type="transmembrane region" description="Helical" evidence="7">
    <location>
        <begin position="15"/>
        <end position="43"/>
    </location>
</feature>
<dbReference type="Gene3D" id="1.20.1250.20">
    <property type="entry name" value="MFS general substrate transporter like domains"/>
    <property type="match status" value="1"/>
</dbReference>
<feature type="transmembrane region" description="Helical" evidence="7">
    <location>
        <begin position="464"/>
        <end position="483"/>
    </location>
</feature>